<comment type="caution">
    <text evidence="1">The sequence shown here is derived from an EMBL/GenBank/DDBJ whole genome shotgun (WGS) entry which is preliminary data.</text>
</comment>
<proteinExistence type="predicted"/>
<protein>
    <submittedName>
        <fullName evidence="1">Uncharacterized protein</fullName>
    </submittedName>
</protein>
<dbReference type="AlphaFoldDB" id="A0A6A5G3H6"/>
<dbReference type="KEGG" id="crq:GCK72_025719"/>
<evidence type="ECO:0000313" key="2">
    <source>
        <dbReference type="Proteomes" id="UP000483820"/>
    </source>
</evidence>
<dbReference type="CTD" id="9819979"/>
<dbReference type="Proteomes" id="UP000483820">
    <property type="component" value="Chromosome X"/>
</dbReference>
<reference evidence="1 2" key="1">
    <citation type="submission" date="2019-12" db="EMBL/GenBank/DDBJ databases">
        <title>Chromosome-level assembly of the Caenorhabditis remanei genome.</title>
        <authorList>
            <person name="Teterina A.A."/>
            <person name="Willis J.H."/>
            <person name="Phillips P.C."/>
        </authorList>
    </citation>
    <scope>NUCLEOTIDE SEQUENCE [LARGE SCALE GENOMIC DNA]</scope>
    <source>
        <strain evidence="1 2">PX506</strain>
        <tissue evidence="1">Whole organism</tissue>
    </source>
</reference>
<gene>
    <name evidence="1" type="ORF">GCK72_025719</name>
</gene>
<evidence type="ECO:0000313" key="1">
    <source>
        <dbReference type="EMBL" id="KAF1749252.1"/>
    </source>
</evidence>
<dbReference type="RefSeq" id="XP_003088397.2">
    <property type="nucleotide sequence ID" value="XM_003088349.2"/>
</dbReference>
<name>A0A6A5G3H6_CAERE</name>
<dbReference type="GeneID" id="9819979"/>
<accession>A0A6A5G3H6</accession>
<sequence>MSVVDSSMTRNLPLQVAFHPRMNYEIVYSIVRYLNVISEKNLFDVNPLRSPAMVQLIALLTYSNLPIRNYHLEKMDKVANNQVRSRPSNCRNMDSRENPRLSVRQDSGCMNTTTVCIPRFRAEEIPTSSRIVDRYLEERPIQHSPPRIEVSRERSNHAYELNGGYSLQKTPYDLGIRTPWSMTPMEEWAAYHVAIFDFLEVRCPRPRYSTSRLSSLRLIRENDLICGSIPSIYSQPDSHGYGDICHIRQVAQKAMLKFHHKLQSRFLDSILSLKWNPS</sequence>
<dbReference type="EMBL" id="WUAV01000006">
    <property type="protein sequence ID" value="KAF1749252.1"/>
    <property type="molecule type" value="Genomic_DNA"/>
</dbReference>
<organism evidence="1 2">
    <name type="scientific">Caenorhabditis remanei</name>
    <name type="common">Caenorhabditis vulgaris</name>
    <dbReference type="NCBI Taxonomy" id="31234"/>
    <lineage>
        <taxon>Eukaryota</taxon>
        <taxon>Metazoa</taxon>
        <taxon>Ecdysozoa</taxon>
        <taxon>Nematoda</taxon>
        <taxon>Chromadorea</taxon>
        <taxon>Rhabditida</taxon>
        <taxon>Rhabditina</taxon>
        <taxon>Rhabditomorpha</taxon>
        <taxon>Rhabditoidea</taxon>
        <taxon>Rhabditidae</taxon>
        <taxon>Peloderinae</taxon>
        <taxon>Caenorhabditis</taxon>
    </lineage>
</organism>